<evidence type="ECO:0000313" key="2">
    <source>
        <dbReference type="Proteomes" id="UP001165083"/>
    </source>
</evidence>
<name>A0A9W7CML7_9STRA</name>
<reference evidence="1" key="1">
    <citation type="submission" date="2023-04" db="EMBL/GenBank/DDBJ databases">
        <title>Phytophthora lilii NBRC 32176.</title>
        <authorList>
            <person name="Ichikawa N."/>
            <person name="Sato H."/>
            <person name="Tonouchi N."/>
        </authorList>
    </citation>
    <scope>NUCLEOTIDE SEQUENCE</scope>
    <source>
        <strain evidence="1">NBRC 32176</strain>
    </source>
</reference>
<sequence>MIIRVRPHSVAMRLALSVEASAVLDHVALPSVESGLRAVRDGVGLDARLDVPPVHQVKLLVQHHPWVCVVCEPVRDHRDNLDADKHNDHNTSNSAIRVGYFIVIDPEQHVQVTGNRICQ</sequence>
<gene>
    <name evidence="1" type="ORF">Plil01_001448600</name>
</gene>
<keyword evidence="2" id="KW-1185">Reference proteome</keyword>
<dbReference type="Proteomes" id="UP001165083">
    <property type="component" value="Unassembled WGS sequence"/>
</dbReference>
<protein>
    <submittedName>
        <fullName evidence="1">Unnamed protein product</fullName>
    </submittedName>
</protein>
<accession>A0A9W7CML7</accession>
<organism evidence="1 2">
    <name type="scientific">Phytophthora lilii</name>
    <dbReference type="NCBI Taxonomy" id="2077276"/>
    <lineage>
        <taxon>Eukaryota</taxon>
        <taxon>Sar</taxon>
        <taxon>Stramenopiles</taxon>
        <taxon>Oomycota</taxon>
        <taxon>Peronosporomycetes</taxon>
        <taxon>Peronosporales</taxon>
        <taxon>Peronosporaceae</taxon>
        <taxon>Phytophthora</taxon>
    </lineage>
</organism>
<dbReference type="EMBL" id="BSXW01001138">
    <property type="protein sequence ID" value="GMF34008.1"/>
    <property type="molecule type" value="Genomic_DNA"/>
</dbReference>
<evidence type="ECO:0000313" key="1">
    <source>
        <dbReference type="EMBL" id="GMF34008.1"/>
    </source>
</evidence>
<proteinExistence type="predicted"/>
<dbReference type="AlphaFoldDB" id="A0A9W7CML7"/>
<comment type="caution">
    <text evidence="1">The sequence shown here is derived from an EMBL/GenBank/DDBJ whole genome shotgun (WGS) entry which is preliminary data.</text>
</comment>